<dbReference type="InterPro" id="IPR056169">
    <property type="entry name" value="HB_ELP1"/>
</dbReference>
<evidence type="ECO:0000256" key="6">
    <source>
        <dbReference type="SAM" id="MobiDB-lite"/>
    </source>
</evidence>
<feature type="domain" description="ELP1 three-helical bundle" evidence="10">
    <location>
        <begin position="1157"/>
        <end position="1326"/>
    </location>
</feature>
<dbReference type="Pfam" id="PF23797">
    <property type="entry name" value="Beta-prop_ELP1_2nd"/>
    <property type="match status" value="1"/>
</dbReference>
<dbReference type="PANTHER" id="PTHR12747">
    <property type="entry name" value="ELONGATOR COMPLEX PROTEIN 1"/>
    <property type="match status" value="1"/>
</dbReference>
<comment type="subcellular location">
    <subcellularLocation>
        <location evidence="1">Cytoplasm</location>
    </subcellularLocation>
</comment>
<evidence type="ECO:0000259" key="10">
    <source>
        <dbReference type="Pfam" id="PF23936"/>
    </source>
</evidence>
<evidence type="ECO:0000256" key="3">
    <source>
        <dbReference type="ARBA" id="ARBA00006086"/>
    </source>
</evidence>
<dbReference type="EMBL" id="MCFL01000123">
    <property type="protein sequence ID" value="ORZ29856.1"/>
    <property type="molecule type" value="Genomic_DNA"/>
</dbReference>
<keyword evidence="5" id="KW-0819">tRNA processing</keyword>
<dbReference type="UniPathway" id="UPA00988"/>
<dbReference type="InterPro" id="IPR006849">
    <property type="entry name" value="Elp1"/>
</dbReference>
<evidence type="ECO:0000313" key="12">
    <source>
        <dbReference type="Proteomes" id="UP000193411"/>
    </source>
</evidence>
<evidence type="ECO:0000256" key="4">
    <source>
        <dbReference type="ARBA" id="ARBA00022490"/>
    </source>
</evidence>
<dbReference type="OrthoDB" id="40048at2759"/>
<dbReference type="InterPro" id="IPR056165">
    <property type="entry name" value="Beta-prop_ELP1_2nd"/>
</dbReference>
<sequence>MKSLVLLRESAATLTQLPQAAALALTHDPVSHTAFFAAFDPHADPDLLSIVAIDPTTSSPSPSSIISTVPIPIPLPQSSTDDCDALPSLSPPDIACFHFLADSSSLFLALADSGSLYSIPVSGSAPATLIGTIHSGLASATWSPDEDLLVLVTRAGNYLLMTRDFDVLLEAPLQTDSFGEQVPVSIGWGKKETQFHGSAGKAAALAKPTGDARLSPWDDEGARVAWNGDGSGFVVSSVDWDPVKDTRKRSIRVYSREGALQATSQAVDLLEHSLAWRPAGNLVASAQRSDGGSKYQVVFFEPNGLRHGEFTLRGATDAVVVREMAWNCDSTVLAVWVWDEAQARDKVQLWTMGNYHWYLKQELDFEGGLVGFEWDTMHPLTLHLALRSGMCRCMQFTWDVIRQNVTGLDHAASVGVVDGSAVLHTPFALANVPPPYSLNKLQVTQGENVRMVAWCAEQGYLERVAVVHGRNADIKVKVFDKQDDKGRRMGAIGTDILSPIAHLSLRQLHFPTHSSLVFLGYSLDTQTDHLVRATIDGQGDLLDVATTPLPFPALRLATVPTSDLVVIQDTQGQLQLATWDHGLSQYVLSDDDQDVGEPLAFDTPCEWMAIVPTSTTPDILSIVGLTSRSKLVLATRNSDGSTRTTQLGADASSFVLHAEYLIYTTLAHQVHFLPLTSLLNSSSVPTSSSADPSATLTRAIERGAHLITVLPLGTNLVLQMPRGNLETIAPRPLVLDTTVRAMRAGDWKAAFTLVRKHRIEFNLLADYDLDTFLAATETWVGQLDSSDHVNLVLSNLKDDVDVVAEVYPWIHYPTRPAATLGVGKVARICTRVRDVLSARAGIESTSWVTTLITTHVKSSPPAIESALALVKHLATTSPATDAADRALKYTCFLVPVDKLYDVALGMYDFALTLMVAQRSNKDPREYLPWLQELRRVPDEFERRWRIDCALGRVERAVANGLRAVETTANQGGQESSLWAKVKTYIREKGMYAVAVKELLQVSPNGGNAERERRLTQVLLMFGNHLAHTEGKHAHAGHVFEMGGHLAEAMAAYEKAGEWRKVLSVAARRAALPPSAIPGNGQVVVDGEEGQEEQEEQVDVGRVAVQLAQTLMERAEHEAAATVLVEYVGDVEQAVEQWIKAGKWSEAERQAYLHARPDLIDTHLRPGLLAGASSMLTVLDEMRSDLHARIARLTDVRAEKKAKLAAFESGSNSGAHDPSLTNVDALSDTTSMMSTFTGLTLATASTARTSTSSRKSSKTRRKNERKRQAGKKGSIYEEEYLVDSSHKCMARIAEFVGEVRALLSGLVAAGYLAEARRVQTAYVEAIDAAIRDMKVVTDPPEPHPLQRQVDRYRLMVDEGLTEEQAEARLDAMERAQRREAVKMPELADWQMSVLDM</sequence>
<evidence type="ECO:0000256" key="2">
    <source>
        <dbReference type="ARBA" id="ARBA00005043"/>
    </source>
</evidence>
<reference evidence="11 12" key="1">
    <citation type="submission" date="2016-07" db="EMBL/GenBank/DDBJ databases">
        <title>Pervasive Adenine N6-methylation of Active Genes in Fungi.</title>
        <authorList>
            <consortium name="DOE Joint Genome Institute"/>
            <person name="Mondo S.J."/>
            <person name="Dannebaum R.O."/>
            <person name="Kuo R.C."/>
            <person name="Labutti K."/>
            <person name="Haridas S."/>
            <person name="Kuo A."/>
            <person name="Salamov A."/>
            <person name="Ahrendt S.R."/>
            <person name="Lipzen A."/>
            <person name="Sullivan W."/>
            <person name="Andreopoulos W.B."/>
            <person name="Clum A."/>
            <person name="Lindquist E."/>
            <person name="Daum C."/>
            <person name="Ramamoorthy G.K."/>
            <person name="Gryganskyi A."/>
            <person name="Culley D."/>
            <person name="Magnuson J.K."/>
            <person name="James T.Y."/>
            <person name="O'Malley M.A."/>
            <person name="Stajich J.E."/>
            <person name="Spatafora J.W."/>
            <person name="Visel A."/>
            <person name="Grigoriev I.V."/>
        </authorList>
    </citation>
    <scope>NUCLEOTIDE SEQUENCE [LARGE SCALE GENOMIC DNA]</scope>
    <source>
        <strain evidence="11 12">PL171</strain>
    </source>
</reference>
<accession>A0A1Y2H5K7</accession>
<dbReference type="GO" id="GO:0002926">
    <property type="term" value="P:tRNA wobble base 5-methoxycarbonylmethyl-2-thiouridinylation"/>
    <property type="evidence" value="ECO:0007669"/>
    <property type="project" value="TreeGrafter"/>
</dbReference>
<gene>
    <name evidence="11" type="ORF">BCR44DRAFT_1407019</name>
</gene>
<evidence type="ECO:0000259" key="9">
    <source>
        <dbReference type="Pfam" id="PF23925"/>
    </source>
</evidence>
<dbReference type="Pfam" id="PF23925">
    <property type="entry name" value="A-sol_ELP1"/>
    <property type="match status" value="1"/>
</dbReference>
<protein>
    <submittedName>
        <fullName evidence="11">IKI3 family-domain-containing protein</fullName>
    </submittedName>
</protein>
<dbReference type="InterPro" id="IPR056167">
    <property type="entry name" value="A-sol_ELP1"/>
</dbReference>
<dbReference type="Pfam" id="PF04762">
    <property type="entry name" value="Beta-prop_ELP1_1st"/>
    <property type="match status" value="1"/>
</dbReference>
<dbReference type="Proteomes" id="UP000193411">
    <property type="component" value="Unassembled WGS sequence"/>
</dbReference>
<feature type="compositionally biased region" description="Basic residues" evidence="6">
    <location>
        <begin position="1254"/>
        <end position="1269"/>
    </location>
</feature>
<dbReference type="GO" id="GO:0000049">
    <property type="term" value="F:tRNA binding"/>
    <property type="evidence" value="ECO:0007669"/>
    <property type="project" value="TreeGrafter"/>
</dbReference>
<dbReference type="PANTHER" id="PTHR12747:SF0">
    <property type="entry name" value="ELONGATOR COMPLEX PROTEIN 1"/>
    <property type="match status" value="1"/>
</dbReference>
<evidence type="ECO:0000259" key="8">
    <source>
        <dbReference type="Pfam" id="PF23797"/>
    </source>
</evidence>
<dbReference type="GO" id="GO:0033588">
    <property type="term" value="C:elongator holoenzyme complex"/>
    <property type="evidence" value="ECO:0007669"/>
    <property type="project" value="InterPro"/>
</dbReference>
<feature type="region of interest" description="Disordered" evidence="6">
    <location>
        <begin position="1243"/>
        <end position="1270"/>
    </location>
</feature>
<feature type="compositionally biased region" description="Low complexity" evidence="6">
    <location>
        <begin position="1243"/>
        <end position="1253"/>
    </location>
</feature>
<name>A0A1Y2H5K7_9FUNG</name>
<dbReference type="Pfam" id="PF23936">
    <property type="entry name" value="HB_ELP1"/>
    <property type="match status" value="1"/>
</dbReference>
<evidence type="ECO:0000313" key="11">
    <source>
        <dbReference type="EMBL" id="ORZ29856.1"/>
    </source>
</evidence>
<keyword evidence="12" id="KW-1185">Reference proteome</keyword>
<feature type="domain" description="ELP1 N-terminal second beta-propeller" evidence="8">
    <location>
        <begin position="416"/>
        <end position="707"/>
    </location>
</feature>
<comment type="pathway">
    <text evidence="2">tRNA modification; 5-methoxycarbonylmethyl-2-thiouridine-tRNA biosynthesis.</text>
</comment>
<organism evidence="11 12">
    <name type="scientific">Catenaria anguillulae PL171</name>
    <dbReference type="NCBI Taxonomy" id="765915"/>
    <lineage>
        <taxon>Eukaryota</taxon>
        <taxon>Fungi</taxon>
        <taxon>Fungi incertae sedis</taxon>
        <taxon>Blastocladiomycota</taxon>
        <taxon>Blastocladiomycetes</taxon>
        <taxon>Blastocladiales</taxon>
        <taxon>Catenariaceae</taxon>
        <taxon>Catenaria</taxon>
    </lineage>
</organism>
<dbReference type="SUPFAM" id="SSF69322">
    <property type="entry name" value="Tricorn protease domain 2"/>
    <property type="match status" value="1"/>
</dbReference>
<feature type="domain" description="ELP1 first N-terminal beta-propeller" evidence="7">
    <location>
        <begin position="90"/>
        <end position="375"/>
    </location>
</feature>
<proteinExistence type="inferred from homology"/>
<evidence type="ECO:0000256" key="5">
    <source>
        <dbReference type="ARBA" id="ARBA00022694"/>
    </source>
</evidence>
<evidence type="ECO:0000259" key="7">
    <source>
        <dbReference type="Pfam" id="PF04762"/>
    </source>
</evidence>
<feature type="domain" description="ELP1 alpha-solenoid" evidence="9">
    <location>
        <begin position="731"/>
        <end position="933"/>
    </location>
</feature>
<keyword evidence="4" id="KW-0963">Cytoplasm</keyword>
<evidence type="ECO:0000256" key="1">
    <source>
        <dbReference type="ARBA" id="ARBA00004496"/>
    </source>
</evidence>
<comment type="caution">
    <text evidence="11">The sequence shown here is derived from an EMBL/GenBank/DDBJ whole genome shotgun (WGS) entry which is preliminary data.</text>
</comment>
<dbReference type="InterPro" id="IPR056164">
    <property type="entry name" value="Beta-prop_ELP1_1st"/>
</dbReference>
<dbReference type="STRING" id="765915.A0A1Y2H5K7"/>
<dbReference type="PIRSF" id="PIRSF017233">
    <property type="entry name" value="IKAP"/>
    <property type="match status" value="1"/>
</dbReference>
<dbReference type="GO" id="GO:0005829">
    <property type="term" value="C:cytosol"/>
    <property type="evidence" value="ECO:0007669"/>
    <property type="project" value="TreeGrafter"/>
</dbReference>
<comment type="similarity">
    <text evidence="3">Belongs to the ELP1/IKA1 family.</text>
</comment>